<dbReference type="EMBL" id="LKHV01000001">
    <property type="protein sequence ID" value="KRG19827.1"/>
    <property type="molecule type" value="Genomic_DNA"/>
</dbReference>
<dbReference type="InterPro" id="IPR050330">
    <property type="entry name" value="Bact_OuterMem_StrucFunc"/>
</dbReference>
<evidence type="ECO:0000313" key="12">
    <source>
        <dbReference type="Proteomes" id="UP000051494"/>
    </source>
</evidence>
<evidence type="ECO:0000256" key="2">
    <source>
        <dbReference type="ARBA" id="ARBA00008914"/>
    </source>
</evidence>
<evidence type="ECO:0000256" key="3">
    <source>
        <dbReference type="ARBA" id="ARBA00022475"/>
    </source>
</evidence>
<keyword evidence="3" id="KW-1003">Cell membrane</keyword>
<dbReference type="AlphaFoldDB" id="A0A0Q9YUN3"/>
<comment type="similarity">
    <text evidence="2">Belongs to the MotB family.</text>
</comment>
<dbReference type="SUPFAM" id="SSF103088">
    <property type="entry name" value="OmpA-like"/>
    <property type="match status" value="1"/>
</dbReference>
<dbReference type="Gene3D" id="3.30.1330.60">
    <property type="entry name" value="OmpA-like domain"/>
    <property type="match status" value="1"/>
</dbReference>
<evidence type="ECO:0000256" key="4">
    <source>
        <dbReference type="ARBA" id="ARBA00022692"/>
    </source>
</evidence>
<dbReference type="InterPro" id="IPR036737">
    <property type="entry name" value="OmpA-like_sf"/>
</dbReference>
<keyword evidence="4 8" id="KW-0812">Transmembrane</keyword>
<dbReference type="InterPro" id="IPR025713">
    <property type="entry name" value="MotB-like_N_dom"/>
</dbReference>
<dbReference type="CDD" id="cd07185">
    <property type="entry name" value="OmpA_C-like"/>
    <property type="match status" value="1"/>
</dbReference>
<evidence type="ECO:0000256" key="8">
    <source>
        <dbReference type="SAM" id="Phobius"/>
    </source>
</evidence>
<dbReference type="PANTHER" id="PTHR30329:SF20">
    <property type="entry name" value="EXPORTED PROTEIN"/>
    <property type="match status" value="1"/>
</dbReference>
<name>A0A0Q9YUN3_9GAMM</name>
<dbReference type="Proteomes" id="UP000051494">
    <property type="component" value="Unassembled WGS sequence"/>
</dbReference>
<reference evidence="10" key="1">
    <citation type="submission" date="2015-09" db="EMBL/GenBank/DDBJ databases">
        <title>Draft Genome Sequences of Two Novel Amoeba-resistant Intranuclear Bacteria, Candidatus Berkiella cookevillensis and Candidatus Berkiella aquae.</title>
        <authorList>
            <person name="Mehari Y.T."/>
            <person name="Arivett B.A."/>
            <person name="Farone A.L."/>
            <person name="Gunderson J.H."/>
            <person name="Farone M.B."/>
        </authorList>
    </citation>
    <scope>NUCLEOTIDE SEQUENCE [LARGE SCALE GENOMIC DNA]</scope>
    <source>
        <strain evidence="10">CC99</strain>
    </source>
</reference>
<keyword evidence="12" id="KW-1185">Reference proteome</keyword>
<dbReference type="PANTHER" id="PTHR30329">
    <property type="entry name" value="STATOR ELEMENT OF FLAGELLAR MOTOR COMPLEX"/>
    <property type="match status" value="1"/>
</dbReference>
<gene>
    <name evidence="10" type="primary">motB_1</name>
    <name evidence="10" type="ORF">CC99x_00048</name>
    <name evidence="11" type="ORF">CC99x_006670</name>
</gene>
<feature type="domain" description="OmpA-like" evidence="9">
    <location>
        <begin position="133"/>
        <end position="253"/>
    </location>
</feature>
<feature type="transmembrane region" description="Helical" evidence="8">
    <location>
        <begin position="21"/>
        <end position="42"/>
    </location>
</feature>
<comment type="subcellular location">
    <subcellularLocation>
        <location evidence="1">Cell membrane</location>
        <topology evidence="1">Single-pass membrane protein</topology>
    </subcellularLocation>
</comment>
<keyword evidence="6 7" id="KW-0472">Membrane</keyword>
<dbReference type="PROSITE" id="PS51123">
    <property type="entry name" value="OMPA_2"/>
    <property type="match status" value="1"/>
</dbReference>
<evidence type="ECO:0000259" key="9">
    <source>
        <dbReference type="PROSITE" id="PS51123"/>
    </source>
</evidence>
<dbReference type="RefSeq" id="WP_057622443.1">
    <property type="nucleotide sequence ID" value="NZ_LKHV02000001.1"/>
</dbReference>
<sequence length="310" mass="34696">MQQRRGISSKIAHEPESHDRWVVSYADFITLLFAFFVTMYALSVVNEGKYRILADSLGLAFLNITPLAYSVEENEQGVSKTVNRAGEPNGQLGLGALTPHFLTKPAFFELTDEMRHKLEGGIDKSLMTIEETENWLELTLNTNVLFAMGSAILLPDSDKVFLPLRDILSSFASPIQVEGFSDNIPIENELFPSNWELSAARAAAVVRRFIELKLSPERFVVTGYGSNFPVASNSTALGRQQNRRVVLVIAKNERMKRLREKTFKEPEPAVMEKAIKQQKTTGGIMPYTILPSRTPSTVNITEIKTNSLKE</sequence>
<evidence type="ECO:0000256" key="1">
    <source>
        <dbReference type="ARBA" id="ARBA00004162"/>
    </source>
</evidence>
<dbReference type="PATRIC" id="fig|1590042.3.peg.47"/>
<dbReference type="OrthoDB" id="9815217at2"/>
<evidence type="ECO:0000256" key="5">
    <source>
        <dbReference type="ARBA" id="ARBA00022989"/>
    </source>
</evidence>
<dbReference type="Pfam" id="PF13677">
    <property type="entry name" value="MotB_plug"/>
    <property type="match status" value="1"/>
</dbReference>
<proteinExistence type="inferred from homology"/>
<comment type="caution">
    <text evidence="10">The sequence shown here is derived from an EMBL/GenBank/DDBJ whole genome shotgun (WGS) entry which is preliminary data.</text>
</comment>
<evidence type="ECO:0000256" key="6">
    <source>
        <dbReference type="ARBA" id="ARBA00023136"/>
    </source>
</evidence>
<dbReference type="STRING" id="437022.CC99x_00048"/>
<reference evidence="11" key="2">
    <citation type="journal article" date="2016" name="Genome Announc.">
        <title>Draft Genome Sequences of Two Novel Amoeba-Resistant Intranuclear Bacteria, 'Candidatus Berkiella cookevillensis' and 'Candidatus Berkiella aquae'.</title>
        <authorList>
            <person name="Mehari Y.T."/>
            <person name="Arivett B.A."/>
            <person name="Farone A.L."/>
            <person name="Gunderson J.H."/>
            <person name="Farone M.B."/>
        </authorList>
    </citation>
    <scope>NUCLEOTIDE SEQUENCE</scope>
    <source>
        <strain evidence="11">CC99</strain>
    </source>
</reference>
<dbReference type="EMBL" id="LKHV02000001">
    <property type="protein sequence ID" value="MCS5708591.1"/>
    <property type="molecule type" value="Genomic_DNA"/>
</dbReference>
<organism evidence="10">
    <name type="scientific">Candidatus Berkiella cookevillensis</name>
    <dbReference type="NCBI Taxonomy" id="437022"/>
    <lineage>
        <taxon>Bacteria</taxon>
        <taxon>Pseudomonadati</taxon>
        <taxon>Pseudomonadota</taxon>
        <taxon>Gammaproteobacteria</taxon>
        <taxon>Candidatus Berkiellales</taxon>
        <taxon>Candidatus Berkiellaceae</taxon>
        <taxon>Candidatus Berkiella</taxon>
    </lineage>
</organism>
<dbReference type="GO" id="GO:0005886">
    <property type="term" value="C:plasma membrane"/>
    <property type="evidence" value="ECO:0007669"/>
    <property type="project" value="UniProtKB-SubCell"/>
</dbReference>
<evidence type="ECO:0000256" key="7">
    <source>
        <dbReference type="PROSITE-ProRule" id="PRU00473"/>
    </source>
</evidence>
<dbReference type="Pfam" id="PF00691">
    <property type="entry name" value="OmpA"/>
    <property type="match status" value="1"/>
</dbReference>
<reference evidence="11" key="3">
    <citation type="submission" date="2021-06" db="EMBL/GenBank/DDBJ databases">
        <title>Genomic Description and Analysis of Intracellular Bacteria, Candidatus Berkiella cookevillensis and Candidatus Berkiella aquae.</title>
        <authorList>
            <person name="Kidane D.T."/>
            <person name="Mehari Y.T."/>
            <person name="Rice F.C."/>
            <person name="Arivett B.A."/>
            <person name="Farone A.L."/>
            <person name="Berk S.G."/>
            <person name="Farone M.B."/>
        </authorList>
    </citation>
    <scope>NUCLEOTIDE SEQUENCE</scope>
    <source>
        <strain evidence="11">CC99</strain>
    </source>
</reference>
<keyword evidence="5 8" id="KW-1133">Transmembrane helix</keyword>
<dbReference type="InterPro" id="IPR006665">
    <property type="entry name" value="OmpA-like"/>
</dbReference>
<protein>
    <submittedName>
        <fullName evidence="10">Motility protein B</fullName>
    </submittedName>
    <submittedName>
        <fullName evidence="11">OmpA family protein</fullName>
    </submittedName>
</protein>
<evidence type="ECO:0000313" key="11">
    <source>
        <dbReference type="EMBL" id="MCS5708591.1"/>
    </source>
</evidence>
<evidence type="ECO:0000313" key="10">
    <source>
        <dbReference type="EMBL" id="KRG19827.1"/>
    </source>
</evidence>
<accession>A0A0Q9YUN3</accession>